<evidence type="ECO:0000256" key="21">
    <source>
        <dbReference type="ARBA" id="ARBA00049966"/>
    </source>
</evidence>
<evidence type="ECO:0000256" key="23">
    <source>
        <dbReference type="SAM" id="Phobius"/>
    </source>
</evidence>
<feature type="transmembrane region" description="Helical" evidence="23">
    <location>
        <begin position="188"/>
        <end position="205"/>
    </location>
</feature>
<dbReference type="EC" id="2.4.99.28" evidence="19"/>
<dbReference type="EMBL" id="BAAAYG010000007">
    <property type="protein sequence ID" value="GAA3285576.1"/>
    <property type="molecule type" value="Genomic_DNA"/>
</dbReference>
<evidence type="ECO:0000313" key="24">
    <source>
        <dbReference type="EMBL" id="GAA3285576.1"/>
    </source>
</evidence>
<evidence type="ECO:0000256" key="12">
    <source>
        <dbReference type="ARBA" id="ARBA00023306"/>
    </source>
</evidence>
<feature type="compositionally biased region" description="Low complexity" evidence="22">
    <location>
        <begin position="548"/>
        <end position="570"/>
    </location>
</feature>
<keyword evidence="5" id="KW-0328">Glycosyltransferase</keyword>
<feature type="compositionally biased region" description="Basic and acidic residues" evidence="22">
    <location>
        <begin position="534"/>
        <end position="544"/>
    </location>
</feature>
<feature type="compositionally biased region" description="Basic and acidic residues" evidence="22">
    <location>
        <begin position="15"/>
        <end position="33"/>
    </location>
</feature>
<evidence type="ECO:0000256" key="14">
    <source>
        <dbReference type="ARBA" id="ARBA00032370"/>
    </source>
</evidence>
<feature type="transmembrane region" description="Helical" evidence="23">
    <location>
        <begin position="481"/>
        <end position="503"/>
    </location>
</feature>
<comment type="catalytic activity">
    <reaction evidence="20">
        <text>[GlcNAc-(1-&gt;4)-Mur2Ac(oyl-L-Ala-gamma-D-Glu-L-Lys-D-Ala-D-Ala)](n)-di-trans,octa-cis-undecaprenyl diphosphate + beta-D-GlcNAc-(1-&gt;4)-Mur2Ac(oyl-L-Ala-gamma-D-Glu-L-Lys-D-Ala-D-Ala)-di-trans,octa-cis-undecaprenyl diphosphate = [GlcNAc-(1-&gt;4)-Mur2Ac(oyl-L-Ala-gamma-D-Glu-L-Lys-D-Ala-D-Ala)](n+1)-di-trans,octa-cis-undecaprenyl diphosphate + di-trans,octa-cis-undecaprenyl diphosphate + H(+)</text>
        <dbReference type="Rhea" id="RHEA:23708"/>
        <dbReference type="Rhea" id="RHEA-COMP:9602"/>
        <dbReference type="Rhea" id="RHEA-COMP:9603"/>
        <dbReference type="ChEBI" id="CHEBI:15378"/>
        <dbReference type="ChEBI" id="CHEBI:58405"/>
        <dbReference type="ChEBI" id="CHEBI:60033"/>
        <dbReference type="ChEBI" id="CHEBI:78435"/>
        <dbReference type="EC" id="2.4.99.28"/>
    </reaction>
</comment>
<reference evidence="25" key="1">
    <citation type="journal article" date="2019" name="Int. J. Syst. Evol. Microbiol.">
        <title>The Global Catalogue of Microorganisms (GCM) 10K type strain sequencing project: providing services to taxonomists for standard genome sequencing and annotation.</title>
        <authorList>
            <consortium name="The Broad Institute Genomics Platform"/>
            <consortium name="The Broad Institute Genome Sequencing Center for Infectious Disease"/>
            <person name="Wu L."/>
            <person name="Ma J."/>
        </authorList>
    </citation>
    <scope>NUCLEOTIDE SEQUENCE [LARGE SCALE GENOMIC DNA]</scope>
    <source>
        <strain evidence="25">JCM 11483</strain>
    </source>
</reference>
<evidence type="ECO:0000256" key="10">
    <source>
        <dbReference type="ARBA" id="ARBA00022989"/>
    </source>
</evidence>
<keyword evidence="25" id="KW-1185">Reference proteome</keyword>
<evidence type="ECO:0000256" key="9">
    <source>
        <dbReference type="ARBA" id="ARBA00022984"/>
    </source>
</evidence>
<proteinExistence type="inferred from homology"/>
<evidence type="ECO:0000256" key="11">
    <source>
        <dbReference type="ARBA" id="ARBA00023136"/>
    </source>
</evidence>
<organism evidence="24 25">
    <name type="scientific">Nesterenkonia halobia</name>
    <dbReference type="NCBI Taxonomy" id="37922"/>
    <lineage>
        <taxon>Bacteria</taxon>
        <taxon>Bacillati</taxon>
        <taxon>Actinomycetota</taxon>
        <taxon>Actinomycetes</taxon>
        <taxon>Micrococcales</taxon>
        <taxon>Micrococcaceae</taxon>
        <taxon>Nesterenkonia</taxon>
    </lineage>
</organism>
<evidence type="ECO:0000256" key="3">
    <source>
        <dbReference type="ARBA" id="ARBA00022475"/>
    </source>
</evidence>
<dbReference type="RefSeq" id="WP_344720520.1">
    <property type="nucleotide sequence ID" value="NZ_BAAAYG010000007.1"/>
</dbReference>
<feature type="transmembrane region" description="Helical" evidence="23">
    <location>
        <begin position="415"/>
        <end position="438"/>
    </location>
</feature>
<dbReference type="InterPro" id="IPR018365">
    <property type="entry name" value="Cell_cycle_FtsW-rel_CS"/>
</dbReference>
<dbReference type="InterPro" id="IPR001182">
    <property type="entry name" value="FtsW/RodA"/>
</dbReference>
<keyword evidence="12" id="KW-0131">Cell cycle</keyword>
<evidence type="ECO:0000256" key="18">
    <source>
        <dbReference type="ARBA" id="ARBA00041418"/>
    </source>
</evidence>
<evidence type="ECO:0000256" key="5">
    <source>
        <dbReference type="ARBA" id="ARBA00022676"/>
    </source>
</evidence>
<protein>
    <recommendedName>
        <fullName evidence="17">Probable peptidoglycan glycosyltransferase FtsW</fullName>
        <ecNumber evidence="19">2.4.99.28</ecNumber>
    </recommendedName>
    <alternativeName>
        <fullName evidence="18">Cell division protein FtsW</fullName>
    </alternativeName>
    <alternativeName>
        <fullName evidence="15">Cell wall polymerase</fullName>
    </alternativeName>
    <alternativeName>
        <fullName evidence="14">Peptidoglycan polymerase</fullName>
    </alternativeName>
</protein>
<keyword evidence="7 23" id="KW-0812">Transmembrane</keyword>
<evidence type="ECO:0000256" key="2">
    <source>
        <dbReference type="ARBA" id="ARBA00004752"/>
    </source>
</evidence>
<evidence type="ECO:0000256" key="20">
    <source>
        <dbReference type="ARBA" id="ARBA00049902"/>
    </source>
</evidence>
<evidence type="ECO:0000256" key="22">
    <source>
        <dbReference type="SAM" id="MobiDB-lite"/>
    </source>
</evidence>
<name>A0ABP6RHT0_9MICC</name>
<comment type="pathway">
    <text evidence="2">Cell wall biogenesis; peptidoglycan biosynthesis.</text>
</comment>
<keyword evidence="8" id="KW-0133">Cell shape</keyword>
<evidence type="ECO:0000256" key="6">
    <source>
        <dbReference type="ARBA" id="ARBA00022679"/>
    </source>
</evidence>
<comment type="similarity">
    <text evidence="16">Belongs to the SEDS family. FtsW subfamily.</text>
</comment>
<evidence type="ECO:0000256" key="16">
    <source>
        <dbReference type="ARBA" id="ARBA00038053"/>
    </source>
</evidence>
<evidence type="ECO:0000256" key="17">
    <source>
        <dbReference type="ARBA" id="ARBA00041185"/>
    </source>
</evidence>
<keyword evidence="11 23" id="KW-0472">Membrane</keyword>
<evidence type="ECO:0000313" key="25">
    <source>
        <dbReference type="Proteomes" id="UP001501736"/>
    </source>
</evidence>
<comment type="function">
    <text evidence="21">Peptidoglycan polymerase that is essential for cell division.</text>
</comment>
<gene>
    <name evidence="24" type="ORF">GCM10020260_18330</name>
</gene>
<evidence type="ECO:0000256" key="8">
    <source>
        <dbReference type="ARBA" id="ARBA00022960"/>
    </source>
</evidence>
<feature type="transmembrane region" description="Helical" evidence="23">
    <location>
        <begin position="327"/>
        <end position="346"/>
    </location>
</feature>
<accession>A0ABP6RHT0</accession>
<feature type="transmembrane region" description="Helical" evidence="23">
    <location>
        <begin position="450"/>
        <end position="475"/>
    </location>
</feature>
<feature type="compositionally biased region" description="Low complexity" evidence="22">
    <location>
        <begin position="87"/>
        <end position="104"/>
    </location>
</feature>
<comment type="caution">
    <text evidence="24">The sequence shown here is derived from an EMBL/GenBank/DDBJ whole genome shotgun (WGS) entry which is preliminary data.</text>
</comment>
<keyword evidence="9" id="KW-0573">Peptidoglycan synthesis</keyword>
<evidence type="ECO:0000256" key="15">
    <source>
        <dbReference type="ARBA" id="ARBA00033270"/>
    </source>
</evidence>
<dbReference type="PROSITE" id="PS00428">
    <property type="entry name" value="FTSW_RODA_SPOVE"/>
    <property type="match status" value="1"/>
</dbReference>
<feature type="transmembrane region" description="Helical" evidence="23">
    <location>
        <begin position="303"/>
        <end position="320"/>
    </location>
</feature>
<keyword evidence="6" id="KW-0808">Transferase</keyword>
<keyword evidence="3" id="KW-1003">Cell membrane</keyword>
<feature type="transmembrane region" description="Helical" evidence="23">
    <location>
        <begin position="147"/>
        <end position="168"/>
    </location>
</feature>
<evidence type="ECO:0000256" key="1">
    <source>
        <dbReference type="ARBA" id="ARBA00004651"/>
    </source>
</evidence>
<evidence type="ECO:0000256" key="19">
    <source>
        <dbReference type="ARBA" id="ARBA00044770"/>
    </source>
</evidence>
<comment type="subcellular location">
    <subcellularLocation>
        <location evidence="1">Cell membrane</location>
        <topology evidence="1">Multi-pass membrane protein</topology>
    </subcellularLocation>
</comment>
<keyword evidence="10 23" id="KW-1133">Transmembrane helix</keyword>
<feature type="transmembrane region" description="Helical" evidence="23">
    <location>
        <begin position="281"/>
        <end position="297"/>
    </location>
</feature>
<evidence type="ECO:0000256" key="7">
    <source>
        <dbReference type="ARBA" id="ARBA00022692"/>
    </source>
</evidence>
<dbReference type="NCBIfam" id="TIGR02614">
    <property type="entry name" value="ftsW"/>
    <property type="match status" value="1"/>
</dbReference>
<dbReference type="InterPro" id="IPR013437">
    <property type="entry name" value="FtsW"/>
</dbReference>
<keyword evidence="4" id="KW-0132">Cell division</keyword>
<feature type="region of interest" description="Disordered" evidence="22">
    <location>
        <begin position="1"/>
        <end position="123"/>
    </location>
</feature>
<sequence length="579" mass="60822">MDRRRPRVPSSSRPRAAEGPEEAHGDSSTRADPDATIGDVASPNAADAADAAAREPGEEGAEGVTEEIAADRRRSLRPVADAEDAAETTAGADGAAGEAAGAAGDTEDVGDRPATSGPAWREQRRRRRRERVLGFWRFVEVGNTHSTFWMLLGSSLALTAVGLIMVLSSSAVETLGSSGGAYGLFLRQATWAGVGLVGLFAAMLAPRGWLDRLAWPALLLALVLLALVLTPLGYGVNGNRNWLRLGPITGQPAELAKLAMAVWSGSVLARKGDLVRHVQHALVPVVLPGGLLVLALVMAGKDLGTALVFGALIAAVLFTAGTRMRWFVISGALGISAAVGLTLVSVTRMQRVQVWLGMEGACEGVRDPCFQPMHGIYALASGGWWGVGLGQSRQKWNYLPEAENDFIFTILGEELGLLGALTVLALFAMLVLGMFRVASRSRSPFVRITTIGIMAWIIGQTVINLAMVTGLLPVIGIPLPFISYGGSALTATLLAVGVVLNFAREQRREVRLEEAAPADDPGRAGARGGAAEGPDARSGRRDSTVEPAPGTRRGASSGSTSRTPRITTDPTTRKQDPTA</sequence>
<feature type="transmembrane region" description="Helical" evidence="23">
    <location>
        <begin position="217"/>
        <end position="236"/>
    </location>
</feature>
<keyword evidence="13" id="KW-0961">Cell wall biogenesis/degradation</keyword>
<evidence type="ECO:0000256" key="13">
    <source>
        <dbReference type="ARBA" id="ARBA00023316"/>
    </source>
</evidence>
<dbReference type="Proteomes" id="UP001501736">
    <property type="component" value="Unassembled WGS sequence"/>
</dbReference>
<evidence type="ECO:0000256" key="4">
    <source>
        <dbReference type="ARBA" id="ARBA00022618"/>
    </source>
</evidence>
<dbReference type="Pfam" id="PF01098">
    <property type="entry name" value="FTSW_RODA_SPOVE"/>
    <property type="match status" value="1"/>
</dbReference>
<dbReference type="PANTHER" id="PTHR30474">
    <property type="entry name" value="CELL CYCLE PROTEIN"/>
    <property type="match status" value="1"/>
</dbReference>
<feature type="region of interest" description="Disordered" evidence="22">
    <location>
        <begin position="511"/>
        <end position="579"/>
    </location>
</feature>
<dbReference type="PANTHER" id="PTHR30474:SF2">
    <property type="entry name" value="PEPTIDOGLYCAN GLYCOSYLTRANSFERASE FTSW-RELATED"/>
    <property type="match status" value="1"/>
</dbReference>